<dbReference type="Proteomes" id="UP000195652">
    <property type="component" value="Chromosome"/>
</dbReference>
<organism evidence="1 2">
    <name type="scientific">Corynebacterium silvaticum</name>
    <dbReference type="NCBI Taxonomy" id="2320431"/>
    <lineage>
        <taxon>Bacteria</taxon>
        <taxon>Bacillati</taxon>
        <taxon>Actinomycetota</taxon>
        <taxon>Actinomycetes</taxon>
        <taxon>Mycobacteriales</taxon>
        <taxon>Corynebacteriaceae</taxon>
        <taxon>Corynebacterium</taxon>
    </lineage>
</organism>
<sequence length="179" mass="19708">MAAIEFVSNAKLNAQKLQGACFRGADENKRISLRGKSNRPLKMVGSGDPSRNFFGYSTYISTVGFLALEDPVLGETNPSDFSTGDNYQALFDQLFFLVIAAIYLVLRRFNFKQWTIRITLKSTLAAVLLFIGVALVFDAYHAIIGMFIQPLDSALDALDASQTVDVVQQSNLAALLEKN</sequence>
<keyword evidence="2" id="KW-1185">Reference proteome</keyword>
<protein>
    <submittedName>
        <fullName evidence="1">Uncharacterized protein</fullName>
    </submittedName>
</protein>
<reference evidence="1 2" key="2">
    <citation type="journal article" date="2020" name="Antonie Van Leeuwenhoek">
        <title>Phylogenomic characterisation of a novel corynebacterial species pathogenic to animals.</title>
        <authorList>
            <person name="Moller J."/>
            <person name="Musella L."/>
            <person name="Melnikov V."/>
            <person name="Geissdorfer W."/>
            <person name="Burkovski A."/>
            <person name="Sangal V."/>
        </authorList>
    </citation>
    <scope>NUCLEOTIDE SEQUENCE [LARGE SCALE GENOMIC DNA]</scope>
    <source>
        <strain evidence="1 2">PO100/5</strain>
    </source>
</reference>
<evidence type="ECO:0000313" key="1">
    <source>
        <dbReference type="EMBL" id="WCV10627.1"/>
    </source>
</evidence>
<name>A0ACD4PY59_9CORY</name>
<dbReference type="EMBL" id="CP021417">
    <property type="protein sequence ID" value="WCV10627.1"/>
    <property type="molecule type" value="Genomic_DNA"/>
</dbReference>
<gene>
    <name evidence="1" type="ORF">CBE74_13015</name>
</gene>
<reference evidence="1 2" key="4">
    <citation type="journal article" date="2020" name="PLoS ONE">
        <title>Taxonomic classification of strain PO100/5 shows a broader geographic distribution and genetic markers of the recently described Corynebacterium silvaticum.</title>
        <authorList>
            <person name="Viana M.V.C."/>
            <person name="Profeta R."/>
            <person name="da Silva A.L."/>
            <person name="Hurtado R."/>
            <person name="Cerqueira J.C."/>
            <person name="Ribeiro B.F.S."/>
            <person name="Almeida M.O."/>
            <person name="Morais-Rodrigues F."/>
            <person name="Soares S.C."/>
            <person name="Oliveira M."/>
            <person name="Tavares L."/>
            <person name="Figueiredo H."/>
            <person name="Wattam A.R."/>
            <person name="Barh D."/>
            <person name="Ghosh P."/>
            <person name="Silva A."/>
            <person name="Azevedo V."/>
        </authorList>
    </citation>
    <scope>NUCLEOTIDE SEQUENCE [LARGE SCALE GENOMIC DNA]</scope>
    <source>
        <strain evidence="1 2">PO100/5</strain>
    </source>
</reference>
<reference evidence="1 2" key="1">
    <citation type="journal article" date="2014" name="BMC Vet. Res.">
        <title>First report of Corynebacterium pseudotuberculosis from caseous lymphadenitis lesions in Black Alentejano pig (Sus scrofa domesticus).</title>
        <authorList>
            <person name="Oliveira M."/>
            <person name="Barroco C."/>
            <person name="Mottola C."/>
            <person name="Santos R."/>
            <person name="Lemsaddek A."/>
            <person name="Tavares L."/>
            <person name="Semedo-Lemsaddek T."/>
        </authorList>
    </citation>
    <scope>NUCLEOTIDE SEQUENCE [LARGE SCALE GENOMIC DNA]</scope>
    <source>
        <strain evidence="1 2">PO100/5</strain>
    </source>
</reference>
<accession>A0ACD4PY59</accession>
<proteinExistence type="predicted"/>
<evidence type="ECO:0000313" key="2">
    <source>
        <dbReference type="Proteomes" id="UP000195652"/>
    </source>
</evidence>
<reference evidence="1 2" key="3">
    <citation type="journal article" date="2020" name="Int. J. Syst. Evol. Microbiol.">
        <title>Corynebacterium silvaticum sp. nov., a unique group of NTTB corynebacteria in wild boar and roe deer.</title>
        <authorList>
            <person name="Dangel A."/>
            <person name="Berger A."/>
            <person name="Rau J."/>
            <person name="Eisenberg T."/>
            <person name="Kampfer P."/>
            <person name="Margos G."/>
            <person name="Contzen M."/>
            <person name="Busse H.J."/>
            <person name="Konrad R."/>
            <person name="Peters M."/>
            <person name="Sting R."/>
            <person name="Sing A."/>
        </authorList>
    </citation>
    <scope>NUCLEOTIDE SEQUENCE [LARGE SCALE GENOMIC DNA]</scope>
    <source>
        <strain evidence="1 2">PO100/5</strain>
    </source>
</reference>